<evidence type="ECO:0000313" key="14">
    <source>
        <dbReference type="Proteomes" id="UP000615446"/>
    </source>
</evidence>
<evidence type="ECO:0000313" key="13">
    <source>
        <dbReference type="EMBL" id="GES74157.1"/>
    </source>
</evidence>
<dbReference type="GO" id="GO:0004100">
    <property type="term" value="F:chitin synthase activity"/>
    <property type="evidence" value="ECO:0007669"/>
    <property type="project" value="UniProtKB-EC"/>
</dbReference>
<gene>
    <name evidence="13" type="ORF">RCL2_000165200</name>
</gene>
<dbReference type="InterPro" id="IPR029044">
    <property type="entry name" value="Nucleotide-diphossugar_trans"/>
</dbReference>
<feature type="compositionally biased region" description="Basic residues" evidence="10">
    <location>
        <begin position="273"/>
        <end position="284"/>
    </location>
</feature>
<feature type="transmembrane region" description="Helical" evidence="11">
    <location>
        <begin position="1279"/>
        <end position="1298"/>
    </location>
</feature>
<feature type="region of interest" description="Disordered" evidence="10">
    <location>
        <begin position="1488"/>
        <end position="1522"/>
    </location>
</feature>
<evidence type="ECO:0000256" key="4">
    <source>
        <dbReference type="ARBA" id="ARBA00022676"/>
    </source>
</evidence>
<evidence type="ECO:0000256" key="2">
    <source>
        <dbReference type="ARBA" id="ARBA00012543"/>
    </source>
</evidence>
<dbReference type="GO" id="GO:0030428">
    <property type="term" value="C:cell septum"/>
    <property type="evidence" value="ECO:0007669"/>
    <property type="project" value="TreeGrafter"/>
</dbReference>
<feature type="compositionally biased region" description="Polar residues" evidence="10">
    <location>
        <begin position="1382"/>
        <end position="1417"/>
    </location>
</feature>
<feature type="region of interest" description="Disordered" evidence="10">
    <location>
        <begin position="1379"/>
        <end position="1468"/>
    </location>
</feature>
<keyword evidence="4" id="KW-0328">Glycosyltransferase</keyword>
<sequence length="1522" mass="173025">MNSYHNDKVKKEKQKIVLLTIICRNRPSLQTLNNNVNRDNPSVSQNSQQRKYQQQQNTTSPPSSRPTSPSSPISSSNRSVNSNPFDDNTNSYAPKDYYNNNTNSRATERRDSNQKKIIWNHQLEQQQRQQIQKYQQYQQLQQNKSNNENNNQQFTNDTVNINNEGENPIDNVGNNNDDDEGDEGEDVSDFFQNVYSPSSRNDYKSRISVISMAESVPEQSPSSSTSQTIHQKNSSEKSASKLRSNNNDHKNNNSNQHNQDNVEMNVLNDKKNSKLSRTKSHRPRPHAEETSIPLSNNNNDSNNNINNYDNNDDSLPIERPKSPSRSLLRMPSIMRGFNDNENPSSNPPRRQKSLVRPERARNNHNRRFSRGAIPARQMYDGSDEESRFSVFSGNGGDDRRKSTMSITRRNSTKESTRNRKWYKCQCPSCWVLFSRIVTFWAPPSLLSCCGMHDRLVQQAWREKIALVFIIFLLCIVVGFLTFGFQDTICRKNPLEDIKFGHMSLDQATILGKVYDLNSFQHPVILPYVKDQDLANPDNGFGRSDLTFLFQSVNFECKGVLTPKVANADGSVLKYFPCVVVHENDTPNPNANPQNGGCHVNPSERVDALSKFKVVGQIYFDWDDVDNPDNKYVVYNGQVLDLDLFQWTDPNIILPDTLVNLINDDNGVFHGRDITHFLHSDTEKLNLAKCMEELIKVGVVDEISISCLITDVVTYVSFIVIVGVVLVRFFLAVLFGWILSWRLGSFREETAEDIAKREKDIERWSNENNHFHARDSGSISSFKLFNLNKSRFSTLPPPGAAPFVDRRRHDSRTSSRMYSAHSAISKDSARTSRPSSIINENIHSRANSLSSTSSSSYGQMPSLNPVNETRFNFPLLHTIMLVTCYSEGRQGIKTTLNSLAKTDYPTSHKLIMIIADGIIFGSGNDLSTPDICLSLMTDFVVPVEDVMEHSYVAIADGKKRHNMAKVYAGYYKCKDQNDHNKFIKVPMVTIVKCGGPDEKDDKKPGNRGKRDSQMILMSFLQKVMFDERMTPLEYEFFNSIRTVTGVTPDHFEIVLMVDADTKIFPDSVTRMVACMARDSSIMGLCGETKIANKKDSWITMIQVFEYYISHHLQKAFESIFGGVTCLPGCFCMYRIKAPKGPNGYWVPILANPDIVEQYSENIVNTLHKKNLLLLGEDRYLSTLMLRTFPKRKMVFVPQAVCKTIVPDTFRVLRSQRRRWINSTVHNLLELVLIPDLCGTFCFSMQFVIFMELVGTVVLPAAITFTGYLIVISFVKKPVPYLPLALLGVVLGLPAILILLTTRKIIYVGWMLIYLFSLPIWNFVLPVYAYWHFDDFSWGQTRKVEGEEVGADHSRKEGEFDSTQIVMKRWAEWEREKQFKFKSRGSTQQHHLSSAPISSEEGYSNTRLGNEKSSYYSPSPLNPALRTGGKRTTGIGMKTRAPTSDSLKVPPPLSNYSSPDSTNSSSTLTTDAYASTPTEIDYQQNIISRSNNNSNFSYSIDNNNNLPSNFEETHLREQNDYDSS</sequence>
<evidence type="ECO:0000256" key="7">
    <source>
        <dbReference type="ARBA" id="ARBA00022989"/>
    </source>
</evidence>
<feature type="compositionally biased region" description="Basic and acidic residues" evidence="10">
    <location>
        <begin position="803"/>
        <end position="812"/>
    </location>
</feature>
<evidence type="ECO:0000256" key="8">
    <source>
        <dbReference type="ARBA" id="ARBA00023136"/>
    </source>
</evidence>
<feature type="transmembrane region" description="Helical" evidence="11">
    <location>
        <begin position="1251"/>
        <end position="1273"/>
    </location>
</feature>
<feature type="transmembrane region" description="Helical" evidence="11">
    <location>
        <begin position="1310"/>
        <end position="1329"/>
    </location>
</feature>
<proteinExistence type="predicted"/>
<feature type="compositionally biased region" description="Acidic residues" evidence="10">
    <location>
        <begin position="176"/>
        <end position="188"/>
    </location>
</feature>
<evidence type="ECO:0000256" key="9">
    <source>
        <dbReference type="ARBA" id="ARBA00023180"/>
    </source>
</evidence>
<evidence type="ECO:0000259" key="12">
    <source>
        <dbReference type="Pfam" id="PF22997"/>
    </source>
</evidence>
<dbReference type="Pfam" id="PF22997">
    <property type="entry name" value="CHS4"/>
    <property type="match status" value="1"/>
</dbReference>
<dbReference type="GO" id="GO:0006031">
    <property type="term" value="P:chitin biosynthetic process"/>
    <property type="evidence" value="ECO:0007669"/>
    <property type="project" value="TreeGrafter"/>
</dbReference>
<evidence type="ECO:0000256" key="5">
    <source>
        <dbReference type="ARBA" id="ARBA00022679"/>
    </source>
</evidence>
<reference evidence="13" key="1">
    <citation type="submission" date="2019-10" db="EMBL/GenBank/DDBJ databases">
        <title>Conservation and host-specific expression of non-tandemly repeated heterogenous ribosome RNA gene in arbuscular mycorrhizal fungi.</title>
        <authorList>
            <person name="Maeda T."/>
            <person name="Kobayashi Y."/>
            <person name="Nakagawa T."/>
            <person name="Ezawa T."/>
            <person name="Yamaguchi K."/>
            <person name="Bino T."/>
            <person name="Nishimoto Y."/>
            <person name="Shigenobu S."/>
            <person name="Kawaguchi M."/>
        </authorList>
    </citation>
    <scope>NUCLEOTIDE SEQUENCE</scope>
    <source>
        <strain evidence="13">HR1</strain>
    </source>
</reference>
<dbReference type="OrthoDB" id="370884at2759"/>
<feature type="region of interest" description="Disordered" evidence="10">
    <location>
        <begin position="31"/>
        <end position="111"/>
    </location>
</feature>
<keyword evidence="5 13" id="KW-0808">Transferase</keyword>
<dbReference type="EMBL" id="BLAL01000011">
    <property type="protein sequence ID" value="GES74157.1"/>
    <property type="molecule type" value="Genomic_DNA"/>
</dbReference>
<feature type="compositionally biased region" description="Polar residues" evidence="10">
    <location>
        <begin position="85"/>
        <end position="105"/>
    </location>
</feature>
<accession>A0A8H3KQU7</accession>
<organism evidence="13 14">
    <name type="scientific">Rhizophagus clarus</name>
    <dbReference type="NCBI Taxonomy" id="94130"/>
    <lineage>
        <taxon>Eukaryota</taxon>
        <taxon>Fungi</taxon>
        <taxon>Fungi incertae sedis</taxon>
        <taxon>Mucoromycota</taxon>
        <taxon>Glomeromycotina</taxon>
        <taxon>Glomeromycetes</taxon>
        <taxon>Glomerales</taxon>
        <taxon>Glomeraceae</taxon>
        <taxon>Rhizophagus</taxon>
    </lineage>
</organism>
<evidence type="ECO:0000256" key="3">
    <source>
        <dbReference type="ARBA" id="ARBA00022475"/>
    </source>
</evidence>
<evidence type="ECO:0000256" key="10">
    <source>
        <dbReference type="SAM" id="MobiDB-lite"/>
    </source>
</evidence>
<feature type="compositionally biased region" description="Low complexity" evidence="10">
    <location>
        <begin position="843"/>
        <end position="860"/>
    </location>
</feature>
<name>A0A8H3KQU7_9GLOM</name>
<feature type="compositionally biased region" description="Low complexity" evidence="10">
    <location>
        <begin position="165"/>
        <end position="175"/>
    </location>
</feature>
<comment type="subcellular location">
    <subcellularLocation>
        <location evidence="1">Cell membrane</location>
        <topology evidence="1">Multi-pass membrane protein</topology>
    </subcellularLocation>
</comment>
<dbReference type="InterPro" id="IPR004835">
    <property type="entry name" value="Chitin_synth"/>
</dbReference>
<feature type="compositionally biased region" description="Basic and acidic residues" evidence="10">
    <location>
        <begin position="1509"/>
        <end position="1522"/>
    </location>
</feature>
<feature type="region of interest" description="Disordered" evidence="10">
    <location>
        <begin position="145"/>
        <end position="200"/>
    </location>
</feature>
<feature type="transmembrane region" description="Helical" evidence="11">
    <location>
        <begin position="714"/>
        <end position="738"/>
    </location>
</feature>
<evidence type="ECO:0000256" key="11">
    <source>
        <dbReference type="SAM" id="Phobius"/>
    </source>
</evidence>
<feature type="compositionally biased region" description="Low complexity" evidence="10">
    <location>
        <begin position="295"/>
        <end position="309"/>
    </location>
</feature>
<evidence type="ECO:0000256" key="6">
    <source>
        <dbReference type="ARBA" id="ARBA00022692"/>
    </source>
</evidence>
<keyword evidence="7 11" id="KW-1133">Transmembrane helix</keyword>
<feature type="compositionally biased region" description="Low complexity" evidence="10">
    <location>
        <begin position="1452"/>
        <end position="1468"/>
    </location>
</feature>
<keyword evidence="9" id="KW-0325">Glycoprotein</keyword>
<feature type="region of interest" description="Disordered" evidence="10">
    <location>
        <begin position="214"/>
        <end position="412"/>
    </location>
</feature>
<feature type="compositionally biased region" description="Polar residues" evidence="10">
    <location>
        <begin position="31"/>
        <end position="44"/>
    </location>
</feature>
<dbReference type="CDD" id="cd04190">
    <property type="entry name" value="Chitin_synth_C"/>
    <property type="match status" value="1"/>
</dbReference>
<feature type="compositionally biased region" description="Low complexity" evidence="10">
    <location>
        <begin position="1488"/>
        <end position="1503"/>
    </location>
</feature>
<feature type="domain" description="Chitin synthase 4-like" evidence="12">
    <location>
        <begin position="617"/>
        <end position="698"/>
    </location>
</feature>
<comment type="caution">
    <text evidence="13">The sequence shown here is derived from an EMBL/GenBank/DDBJ whole genome shotgun (WGS) entry which is preliminary data.</text>
</comment>
<feature type="compositionally biased region" description="Low complexity" evidence="10">
    <location>
        <begin position="214"/>
        <end position="228"/>
    </location>
</feature>
<dbReference type="PANTHER" id="PTHR22914:SF16">
    <property type="entry name" value="CHITIN SYNTHASE 3"/>
    <property type="match status" value="1"/>
</dbReference>
<feature type="compositionally biased region" description="Polar residues" evidence="10">
    <location>
        <begin position="339"/>
        <end position="348"/>
    </location>
</feature>
<evidence type="ECO:0000256" key="1">
    <source>
        <dbReference type="ARBA" id="ARBA00004651"/>
    </source>
</evidence>
<protein>
    <recommendedName>
        <fullName evidence="2">chitin synthase</fullName>
        <ecNumber evidence="2">2.4.1.16</ecNumber>
    </recommendedName>
</protein>
<feature type="compositionally biased region" description="Polar residues" evidence="10">
    <location>
        <begin position="190"/>
        <end position="200"/>
    </location>
</feature>
<feature type="region of interest" description="Disordered" evidence="10">
    <location>
        <begin position="797"/>
        <end position="860"/>
    </location>
</feature>
<feature type="transmembrane region" description="Helical" evidence="11">
    <location>
        <begin position="464"/>
        <end position="484"/>
    </location>
</feature>
<dbReference type="Proteomes" id="UP000615446">
    <property type="component" value="Unassembled WGS sequence"/>
</dbReference>
<feature type="compositionally biased region" description="Polar residues" evidence="10">
    <location>
        <begin position="830"/>
        <end position="840"/>
    </location>
</feature>
<feature type="compositionally biased region" description="Low complexity" evidence="10">
    <location>
        <begin position="252"/>
        <end position="261"/>
    </location>
</feature>
<dbReference type="EC" id="2.4.1.16" evidence="2"/>
<keyword evidence="6 11" id="KW-0812">Transmembrane</keyword>
<keyword evidence="8 11" id="KW-0472">Membrane</keyword>
<dbReference type="PANTHER" id="PTHR22914">
    <property type="entry name" value="CHITIN SYNTHASE"/>
    <property type="match status" value="1"/>
</dbReference>
<dbReference type="InterPro" id="IPR054295">
    <property type="entry name" value="CHS4-like_dom"/>
</dbReference>
<dbReference type="Pfam" id="PF03142">
    <property type="entry name" value="Chitin_synth_2"/>
    <property type="match status" value="1"/>
</dbReference>
<feature type="compositionally biased region" description="Polar residues" evidence="10">
    <location>
        <begin position="154"/>
        <end position="164"/>
    </location>
</feature>
<feature type="compositionally biased region" description="Low complexity" evidence="10">
    <location>
        <begin position="45"/>
        <end position="84"/>
    </location>
</feature>
<dbReference type="SUPFAM" id="SSF53448">
    <property type="entry name" value="Nucleotide-diphospho-sugar transferases"/>
    <property type="match status" value="1"/>
</dbReference>
<keyword evidence="3" id="KW-1003">Cell membrane</keyword>
<dbReference type="GO" id="GO:0005886">
    <property type="term" value="C:plasma membrane"/>
    <property type="evidence" value="ECO:0007669"/>
    <property type="project" value="UniProtKB-SubCell"/>
</dbReference>